<protein>
    <submittedName>
        <fullName evidence="5">Type I restriction enzyme EcoKI specificity protein</fullName>
    </submittedName>
</protein>
<dbReference type="GO" id="GO:0009307">
    <property type="term" value="P:DNA restriction-modification system"/>
    <property type="evidence" value="ECO:0007669"/>
    <property type="project" value="UniProtKB-KW"/>
</dbReference>
<dbReference type="InterPro" id="IPR044946">
    <property type="entry name" value="Restrct_endonuc_typeI_TRD_sf"/>
</dbReference>
<gene>
    <name evidence="5" type="primary">hsdS</name>
    <name evidence="5" type="ORF">NCTC10738_03563</name>
</gene>
<dbReference type="GO" id="GO:0003677">
    <property type="term" value="F:DNA binding"/>
    <property type="evidence" value="ECO:0007669"/>
    <property type="project" value="UniProtKB-KW"/>
</dbReference>
<dbReference type="PANTHER" id="PTHR43140">
    <property type="entry name" value="TYPE-1 RESTRICTION ENZYME ECOKI SPECIFICITY PROTEIN"/>
    <property type="match status" value="1"/>
</dbReference>
<reference evidence="5 6" key="1">
    <citation type="submission" date="2018-06" db="EMBL/GenBank/DDBJ databases">
        <authorList>
            <consortium name="Pathogen Informatics"/>
            <person name="Doyle S."/>
        </authorList>
    </citation>
    <scope>NUCLEOTIDE SEQUENCE [LARGE SCALE GENOMIC DNA]</scope>
    <source>
        <strain evidence="5 6">NCTC10738</strain>
    </source>
</reference>
<organism evidence="5 6">
    <name type="scientific">Shewanella algae</name>
    <dbReference type="NCBI Taxonomy" id="38313"/>
    <lineage>
        <taxon>Bacteria</taxon>
        <taxon>Pseudomonadati</taxon>
        <taxon>Pseudomonadota</taxon>
        <taxon>Gammaproteobacteria</taxon>
        <taxon>Alteromonadales</taxon>
        <taxon>Shewanellaceae</taxon>
        <taxon>Shewanella</taxon>
    </lineage>
</organism>
<evidence type="ECO:0000256" key="2">
    <source>
        <dbReference type="ARBA" id="ARBA00022747"/>
    </source>
</evidence>
<dbReference type="Proteomes" id="UP000254069">
    <property type="component" value="Unassembled WGS sequence"/>
</dbReference>
<dbReference type="AlphaFoldDB" id="A0A380BMB2"/>
<dbReference type="RefSeq" id="WP_115390253.1">
    <property type="nucleotide sequence ID" value="NZ_JADZHC010000054.1"/>
</dbReference>
<dbReference type="PANTHER" id="PTHR43140:SF1">
    <property type="entry name" value="TYPE I RESTRICTION ENZYME ECOKI SPECIFICITY SUBUNIT"/>
    <property type="match status" value="1"/>
</dbReference>
<dbReference type="Pfam" id="PF01420">
    <property type="entry name" value="Methylase_S"/>
    <property type="match status" value="1"/>
</dbReference>
<keyword evidence="3" id="KW-0238">DNA-binding</keyword>
<evidence type="ECO:0000256" key="1">
    <source>
        <dbReference type="ARBA" id="ARBA00010923"/>
    </source>
</evidence>
<dbReference type="SUPFAM" id="SSF116734">
    <property type="entry name" value="DNA methylase specificity domain"/>
    <property type="match status" value="2"/>
</dbReference>
<name>A0A380BMB2_9GAMM</name>
<evidence type="ECO:0000259" key="4">
    <source>
        <dbReference type="Pfam" id="PF01420"/>
    </source>
</evidence>
<dbReference type="REBASE" id="414790">
    <property type="entry name" value="S.Spu10738II"/>
</dbReference>
<dbReference type="EMBL" id="UGYO01000002">
    <property type="protein sequence ID" value="SUJ03180.1"/>
    <property type="molecule type" value="Genomic_DNA"/>
</dbReference>
<proteinExistence type="inferred from homology"/>
<dbReference type="CDD" id="cd17521">
    <property type="entry name" value="RMtype1_S_Sau13435ORF2165P_TRD2-CR2_like"/>
    <property type="match status" value="1"/>
</dbReference>
<sequence length="440" mass="48744">MSQYKAYPAYKDSGVEWIGQVPEHWEVKPICRVTSVNDDALSDSTTGSTRISYVDISSVGYTEGIKQATEMAFEDAPSRARRKASTGDVVVSTVRTYLKAVAAVTDEYADCIFSTGFAVLRARQLEQSFLKWMILNELLVQAIEAHSEGLSYPAINASALVKLKSVIPPPEEQATIAAALDCETARIDALIGKKTRFIELLKEKRQALITHAVTKGLDPNVKMKDSGVEWIGQVPEHWEVKPFKYILSAPMSYGANESAESDDPNHPRYIRITDLTENGTLREDTFKTLPWDKAYSYLLSDGDILLARSGATVGKSFLYRETNGAACFAGYLIKASCDEEKALPKYIYAYLQSHSYWEYISGSNIQSTIQNVSAEKYSSMVLPVPQREEQATIAATLDRETARIDALIGKAEQSITLLKERRSAFITAAVTGQIDLRGEQ</sequence>
<dbReference type="Gene3D" id="3.90.220.20">
    <property type="entry name" value="DNA methylase specificity domains"/>
    <property type="match status" value="2"/>
</dbReference>
<accession>A0A380BMB2</accession>
<evidence type="ECO:0000256" key="3">
    <source>
        <dbReference type="ARBA" id="ARBA00023125"/>
    </source>
</evidence>
<dbReference type="InterPro" id="IPR000055">
    <property type="entry name" value="Restrct_endonuc_typeI_TRD"/>
</dbReference>
<dbReference type="InterPro" id="IPR051212">
    <property type="entry name" value="Type-I_RE_S_subunit"/>
</dbReference>
<keyword evidence="2" id="KW-0680">Restriction system</keyword>
<evidence type="ECO:0000313" key="6">
    <source>
        <dbReference type="Proteomes" id="UP000254069"/>
    </source>
</evidence>
<comment type="similarity">
    <text evidence="1">Belongs to the type-I restriction system S methylase family.</text>
</comment>
<evidence type="ECO:0000313" key="5">
    <source>
        <dbReference type="EMBL" id="SUJ03180.1"/>
    </source>
</evidence>
<feature type="domain" description="Type I restriction modification DNA specificity" evidence="4">
    <location>
        <begin position="262"/>
        <end position="411"/>
    </location>
</feature>
<keyword evidence="6" id="KW-1185">Reference proteome</keyword>